<comment type="similarity">
    <text evidence="1">Belongs to the CdaR family.</text>
</comment>
<evidence type="ECO:0000256" key="2">
    <source>
        <dbReference type="SAM" id="MobiDB-lite"/>
    </source>
</evidence>
<feature type="compositionally biased region" description="Polar residues" evidence="2">
    <location>
        <begin position="1"/>
        <end position="17"/>
    </location>
</feature>
<dbReference type="InterPro" id="IPR041522">
    <property type="entry name" value="CdaR_GGDEF"/>
</dbReference>
<evidence type="ECO:0000259" key="4">
    <source>
        <dbReference type="Pfam" id="PF17853"/>
    </source>
</evidence>
<dbReference type="AlphaFoldDB" id="A0A6G6WKZ8"/>
<dbReference type="Gene3D" id="1.10.10.2840">
    <property type="entry name" value="PucR C-terminal helix-turn-helix domain"/>
    <property type="match status" value="1"/>
</dbReference>
<protein>
    <submittedName>
        <fullName evidence="5">PucR family transcriptional regulator</fullName>
    </submittedName>
</protein>
<dbReference type="Pfam" id="PF17853">
    <property type="entry name" value="GGDEF_2"/>
    <property type="match status" value="1"/>
</dbReference>
<feature type="region of interest" description="Disordered" evidence="2">
    <location>
        <begin position="1"/>
        <end position="28"/>
    </location>
</feature>
<name>A0A6G6WKZ8_9ACTN</name>
<dbReference type="Proteomes" id="UP000502996">
    <property type="component" value="Chromosome"/>
</dbReference>
<dbReference type="Pfam" id="PF13556">
    <property type="entry name" value="HTH_30"/>
    <property type="match status" value="1"/>
</dbReference>
<dbReference type="EMBL" id="CP049257">
    <property type="protein sequence ID" value="QIG45827.1"/>
    <property type="molecule type" value="Genomic_DNA"/>
</dbReference>
<proteinExistence type="inferred from homology"/>
<accession>A0A6G6WKZ8</accession>
<gene>
    <name evidence="5" type="ORF">G5V58_08320</name>
</gene>
<evidence type="ECO:0000313" key="5">
    <source>
        <dbReference type="EMBL" id="QIG45827.1"/>
    </source>
</evidence>
<evidence type="ECO:0000259" key="3">
    <source>
        <dbReference type="Pfam" id="PF13556"/>
    </source>
</evidence>
<dbReference type="PANTHER" id="PTHR33744:SF7">
    <property type="entry name" value="PUCR FAMILY TRANSCRIPTIONAL REGULATOR"/>
    <property type="match status" value="1"/>
</dbReference>
<dbReference type="InterPro" id="IPR025736">
    <property type="entry name" value="PucR_C-HTH_dom"/>
</dbReference>
<feature type="domain" description="PucR C-terminal helix-turn-helix" evidence="3">
    <location>
        <begin position="355"/>
        <end position="412"/>
    </location>
</feature>
<evidence type="ECO:0000256" key="1">
    <source>
        <dbReference type="ARBA" id="ARBA00006754"/>
    </source>
</evidence>
<feature type="domain" description="CdaR GGDEF-like" evidence="4">
    <location>
        <begin position="197"/>
        <end position="307"/>
    </location>
</feature>
<keyword evidence="6" id="KW-1185">Reference proteome</keyword>
<dbReference type="PANTHER" id="PTHR33744">
    <property type="entry name" value="CARBOHYDRATE DIACID REGULATOR"/>
    <property type="match status" value="1"/>
</dbReference>
<organism evidence="5 6">
    <name type="scientific">Nocardioides anomalus</name>
    <dbReference type="NCBI Taxonomy" id="2712223"/>
    <lineage>
        <taxon>Bacteria</taxon>
        <taxon>Bacillati</taxon>
        <taxon>Actinomycetota</taxon>
        <taxon>Actinomycetes</taxon>
        <taxon>Propionibacteriales</taxon>
        <taxon>Nocardioidaceae</taxon>
        <taxon>Nocardioides</taxon>
    </lineage>
</organism>
<dbReference type="InterPro" id="IPR051448">
    <property type="entry name" value="CdaR-like_regulators"/>
</dbReference>
<dbReference type="InterPro" id="IPR042070">
    <property type="entry name" value="PucR_C-HTH_sf"/>
</dbReference>
<dbReference type="KEGG" id="nano:G5V58_08320"/>
<reference evidence="5 6" key="1">
    <citation type="submission" date="2020-02" db="EMBL/GenBank/DDBJ databases">
        <title>Full genome sequence of Nocardioides sp. R-3366.</title>
        <authorList>
            <person name="Im W.-T."/>
        </authorList>
    </citation>
    <scope>NUCLEOTIDE SEQUENCE [LARGE SCALE GENOMIC DNA]</scope>
    <source>
        <strain evidence="5 6">R-3366</strain>
    </source>
</reference>
<sequence>MVKTRLSATSSADSTPRTPRRGKGLSTEWEDVRVSRTADPGRVAEELRRATGALSTAATARMAEELPWFGELSAQDRSWVGSIVQAGVRGFVDWFEQGGDSPAVVTAVFGVAPRALTGVITLQQTVDLVRLSIEVVESDVGDLLAPADADAVLRAVSRYAREVAFATAEVYARAAEVRGAWDARLEALVVDAVLRAETDEAVLSRASALGWKANGTVCVVLGAVPARRTETDVFDEVRRTAGAAGMDALCAVQGDRMVVLLGGVDDPRDGAGVIARLFGEGPVVAGPVAADLAGAAASARAAVSAYRAAPGWPDAPRPVLSAELLAERALGGDGHARRQLVDEVYLPLLHARGTLVETLTAWFDRGSSIEGAGRALFVHANTVRYRLRQVADLTGLTPSQPRDAFTLRIALVLGRQSGRTLGPAAQVHEARSETA</sequence>
<evidence type="ECO:0000313" key="6">
    <source>
        <dbReference type="Proteomes" id="UP000502996"/>
    </source>
</evidence>